<accession>A0AAV9ILI2</accession>
<dbReference type="InterPro" id="IPR008979">
    <property type="entry name" value="Galactose-bd-like_sf"/>
</dbReference>
<gene>
    <name evidence="3" type="ORF">GAYE_SCF51G6078</name>
</gene>
<dbReference type="InterPro" id="IPR013857">
    <property type="entry name" value="NADH-UbQ_OxRdtase-assoc_prot30"/>
</dbReference>
<protein>
    <submittedName>
        <fullName evidence="3">Uncharacterized protein</fullName>
    </submittedName>
</protein>
<name>A0AAV9ILI2_9RHOD</name>
<evidence type="ECO:0000313" key="4">
    <source>
        <dbReference type="Proteomes" id="UP001300502"/>
    </source>
</evidence>
<dbReference type="InterPro" id="IPR036291">
    <property type="entry name" value="NAD(P)-bd_dom_sf"/>
</dbReference>
<dbReference type="Proteomes" id="UP001300502">
    <property type="component" value="Unassembled WGS sequence"/>
</dbReference>
<evidence type="ECO:0000313" key="3">
    <source>
        <dbReference type="EMBL" id="KAK4528144.1"/>
    </source>
</evidence>
<dbReference type="SUPFAM" id="SSF51735">
    <property type="entry name" value="NAD(P)-binding Rossmann-fold domains"/>
    <property type="match status" value="1"/>
</dbReference>
<proteinExistence type="predicted"/>
<dbReference type="Gene3D" id="3.40.50.720">
    <property type="entry name" value="NAD(P)-binding Rossmann-like Domain"/>
    <property type="match status" value="2"/>
</dbReference>
<organism evidence="3 4">
    <name type="scientific">Galdieria yellowstonensis</name>
    <dbReference type="NCBI Taxonomy" id="3028027"/>
    <lineage>
        <taxon>Eukaryota</taxon>
        <taxon>Rhodophyta</taxon>
        <taxon>Bangiophyceae</taxon>
        <taxon>Galdieriales</taxon>
        <taxon>Galdieriaceae</taxon>
        <taxon>Galdieria</taxon>
    </lineage>
</organism>
<evidence type="ECO:0000259" key="1">
    <source>
        <dbReference type="Pfam" id="PF08547"/>
    </source>
</evidence>
<feature type="domain" description="NADH:ubiquinone oxidoreductase intermediate-associated protein 30" evidence="1">
    <location>
        <begin position="221"/>
        <end position="386"/>
    </location>
</feature>
<feature type="domain" description="NAD(P)-binding" evidence="2">
    <location>
        <begin position="113"/>
        <end position="218"/>
    </location>
</feature>
<dbReference type="Pfam" id="PF08547">
    <property type="entry name" value="CIA30"/>
    <property type="match status" value="1"/>
</dbReference>
<dbReference type="PANTHER" id="PTHR15020:SF47">
    <property type="entry name" value="NAD(P)-BINDING DOMAIN-CONTAINING PROTEIN"/>
    <property type="match status" value="1"/>
</dbReference>
<comment type="caution">
    <text evidence="3">The sequence shown here is derived from an EMBL/GenBank/DDBJ whole genome shotgun (WGS) entry which is preliminary data.</text>
</comment>
<dbReference type="AlphaFoldDB" id="A0AAV9ILI2"/>
<dbReference type="InterPro" id="IPR016040">
    <property type="entry name" value="NAD(P)-bd_dom"/>
</dbReference>
<reference evidence="3 4" key="1">
    <citation type="submission" date="2022-07" db="EMBL/GenBank/DDBJ databases">
        <title>Genome-wide signatures of adaptation to extreme environments.</title>
        <authorList>
            <person name="Cho C.H."/>
            <person name="Yoon H.S."/>
        </authorList>
    </citation>
    <scope>NUCLEOTIDE SEQUENCE [LARGE SCALE GENOMIC DNA]</scope>
    <source>
        <strain evidence="3 4">108.79 E11</strain>
    </source>
</reference>
<dbReference type="SUPFAM" id="SSF49785">
    <property type="entry name" value="Galactose-binding domain-like"/>
    <property type="match status" value="1"/>
</dbReference>
<evidence type="ECO:0000259" key="2">
    <source>
        <dbReference type="Pfam" id="PF13460"/>
    </source>
</evidence>
<dbReference type="Pfam" id="PF13460">
    <property type="entry name" value="NAD_binding_10"/>
    <property type="match status" value="1"/>
</dbReference>
<dbReference type="EMBL" id="JANCYU010000060">
    <property type="protein sequence ID" value="KAK4528144.1"/>
    <property type="molecule type" value="Genomic_DNA"/>
</dbReference>
<sequence length="535" mass="61309">MHIHSCFLHHSNIYFTSYPRKYSKSRWLHTLPSFCSVRYRKSNFTLYAKQTSSSSSIIVPFRIANIFTQLTQLLLGLRRLTRLVNDEDIAPLEDVYYPESDDSYRNYQVLILGATGRIGNIITKKLLLRGYRVRVLVRNLYSSTLNAVGTGCTFAKGDVRELSSLYDAMENVDKVIWAVGASNSQETESVEFNGLQNVIKALHDSKFQQYGSEESAKVTLFKFDRKTDFESWKPVLDEFRSRLASVGLQKRPPKIEYMQNSKNNAVFTGKIFDPEGGTAEIASKIDRYNLEEFEGLIIRCIGDGKTYGLELRTRSGDNAQVEYLARFRTIPNKWLTIRLPFSKFVAVPKEGILRPVQVKEEIRLNDIYQLAISFVKTSKEEQDDGFYLAVDYIKAYRKQQEPEFIMISCTDVGKYLRPEKLKELEEDNPVVWKLRGEIALRNSGLTYCIIRSGKCVDRPGGLKPTIVDQEIIQDDKYISHADLADVVLHSLNNRKACNVTFNAYQSHEERQPSSHPSWTTADNISQSLEQLRANT</sequence>
<dbReference type="PANTHER" id="PTHR15020">
    <property type="entry name" value="FLAVIN REDUCTASE-RELATED"/>
    <property type="match status" value="1"/>
</dbReference>
<keyword evidence="4" id="KW-1185">Reference proteome</keyword>